<dbReference type="AlphaFoldDB" id="A0A381EC04"/>
<evidence type="ECO:0000313" key="2">
    <source>
        <dbReference type="Proteomes" id="UP000254572"/>
    </source>
</evidence>
<organism evidence="1 2">
    <name type="scientific">Cardiobacterium valvarum</name>
    <dbReference type="NCBI Taxonomy" id="194702"/>
    <lineage>
        <taxon>Bacteria</taxon>
        <taxon>Pseudomonadati</taxon>
        <taxon>Pseudomonadota</taxon>
        <taxon>Gammaproteobacteria</taxon>
        <taxon>Cardiobacteriales</taxon>
        <taxon>Cardiobacteriaceae</taxon>
        <taxon>Cardiobacterium</taxon>
    </lineage>
</organism>
<dbReference type="OrthoDB" id="8212120at2"/>
<gene>
    <name evidence="1" type="ORF">NCTC13294_01936</name>
</gene>
<dbReference type="RefSeq" id="WP_115612124.1">
    <property type="nucleotide sequence ID" value="NZ_JBHLZC010000003.1"/>
</dbReference>
<reference evidence="1 2" key="1">
    <citation type="submission" date="2018-06" db="EMBL/GenBank/DDBJ databases">
        <authorList>
            <consortium name="Pathogen Informatics"/>
            <person name="Doyle S."/>
        </authorList>
    </citation>
    <scope>NUCLEOTIDE SEQUENCE [LARGE SCALE GENOMIC DNA]</scope>
    <source>
        <strain evidence="1 2">NCTC13294</strain>
    </source>
</reference>
<dbReference type="Proteomes" id="UP000254572">
    <property type="component" value="Unassembled WGS sequence"/>
</dbReference>
<dbReference type="InterPro" id="IPR058040">
    <property type="entry name" value="BW3TFN"/>
</dbReference>
<dbReference type="EMBL" id="UFUW01000001">
    <property type="protein sequence ID" value="SUX24558.1"/>
    <property type="molecule type" value="Genomic_DNA"/>
</dbReference>
<dbReference type="Pfam" id="PF25691">
    <property type="entry name" value="BW3TFN"/>
    <property type="match status" value="1"/>
</dbReference>
<keyword evidence="2" id="KW-1185">Reference proteome</keyword>
<accession>A0A381EC04</accession>
<protein>
    <submittedName>
        <fullName evidence="1">Uncharacterized protein</fullName>
    </submittedName>
</protein>
<name>A0A381EC04_9GAMM</name>
<evidence type="ECO:0000313" key="1">
    <source>
        <dbReference type="EMBL" id="SUX24558.1"/>
    </source>
</evidence>
<proteinExistence type="predicted"/>
<sequence length="160" mass="17614">MAILTTSGRVALATAIKASTLHLAWGRGLADWDTNTPREPRSALSLTDEIARRKVNAVHYCKPQDDGDIVMLGARFARSDTPTANLYLRTEFDFNDGLGETIRELGVFVNTQILPNRPAGQTYFLPADLQSPGTLLAIDYITAIRRGVGARQTFDFVITF</sequence>